<accession>A0A857DBV1</accession>
<dbReference type="EMBL" id="CP046973">
    <property type="protein sequence ID" value="QGZ92866.1"/>
    <property type="molecule type" value="Genomic_DNA"/>
</dbReference>
<sequence>MVKKYYRDISSQNYSIPRRYFMDGLVSVLDIGGTYRTNLDYRCRVRVGKKVHLNPDAAAIQSDWMKTGLDIDNAICEYGGKLSQNVRRK</sequence>
<evidence type="ECO:0000313" key="2">
    <source>
        <dbReference type="Proteomes" id="UP000438345"/>
    </source>
</evidence>
<reference evidence="1 2" key="1">
    <citation type="submission" date="2019-12" db="EMBL/GenBank/DDBJ databases">
        <title>Complete genome sequence of Microcystis aeruginosa strain FD4.</title>
        <authorList>
            <person name="Urakawa H."/>
        </authorList>
    </citation>
    <scope>NUCLEOTIDE SEQUENCE [LARGE SCALE GENOMIC DNA]</scope>
    <source>
        <strain evidence="1 2">FD4</strain>
    </source>
</reference>
<name>A0A857DBV1_MICAE</name>
<proteinExistence type="predicted"/>
<organism evidence="1 2">
    <name type="scientific">Microcystis aeruginosa FD4</name>
    <dbReference type="NCBI Taxonomy" id="2686288"/>
    <lineage>
        <taxon>Bacteria</taxon>
        <taxon>Bacillati</taxon>
        <taxon>Cyanobacteriota</taxon>
        <taxon>Cyanophyceae</taxon>
        <taxon>Oscillatoriophycideae</taxon>
        <taxon>Chroococcales</taxon>
        <taxon>Microcystaceae</taxon>
        <taxon>Microcystis</taxon>
    </lineage>
</organism>
<dbReference type="AlphaFoldDB" id="A0A857DBV1"/>
<gene>
    <name evidence="1" type="ORF">GQR42_23555</name>
</gene>
<evidence type="ECO:0000313" key="1">
    <source>
        <dbReference type="EMBL" id="QGZ92866.1"/>
    </source>
</evidence>
<protein>
    <submittedName>
        <fullName evidence="1">Uncharacterized protein</fullName>
    </submittedName>
</protein>
<dbReference type="Proteomes" id="UP000438345">
    <property type="component" value="Chromosome"/>
</dbReference>